<dbReference type="InterPro" id="IPR013358">
    <property type="entry name" value="Pilus_biogenesis_MshL"/>
</dbReference>
<dbReference type="PROSITE" id="PS00662">
    <property type="entry name" value="T2SP_E"/>
    <property type="match status" value="1"/>
</dbReference>
<dbReference type="Pfam" id="PF00482">
    <property type="entry name" value="T2SSF"/>
    <property type="match status" value="2"/>
</dbReference>
<evidence type="ECO:0000256" key="7">
    <source>
        <dbReference type="ARBA" id="ARBA00022989"/>
    </source>
</evidence>
<feature type="transmembrane region" description="Helical" evidence="9">
    <location>
        <begin position="527"/>
        <end position="550"/>
    </location>
</feature>
<evidence type="ECO:0000256" key="9">
    <source>
        <dbReference type="SAM" id="Phobius"/>
    </source>
</evidence>
<dbReference type="SUPFAM" id="SSF52540">
    <property type="entry name" value="P-loop containing nucleoside triphosphate hydrolases"/>
    <property type="match status" value="1"/>
</dbReference>
<dbReference type="InterPro" id="IPR001775">
    <property type="entry name" value="GspD/PilQ"/>
</dbReference>
<comment type="subcellular location">
    <subcellularLocation>
        <location evidence="1">Cell inner membrane</location>
        <topology evidence="1">Multi-pass membrane protein</topology>
    </subcellularLocation>
</comment>
<evidence type="ECO:0000256" key="3">
    <source>
        <dbReference type="ARBA" id="ARBA00022519"/>
    </source>
</evidence>
<evidence type="ECO:0000259" key="10">
    <source>
        <dbReference type="PROSITE" id="PS00662"/>
    </source>
</evidence>
<dbReference type="GO" id="GO:0005886">
    <property type="term" value="C:plasma membrane"/>
    <property type="evidence" value="ECO:0007669"/>
    <property type="project" value="UniProtKB-SubCell"/>
</dbReference>
<keyword evidence="5" id="KW-0547">Nucleotide-binding</keyword>
<dbReference type="SUPFAM" id="SSF160246">
    <property type="entry name" value="EspE N-terminal domain-like"/>
    <property type="match status" value="1"/>
</dbReference>
<dbReference type="InterPro" id="IPR007813">
    <property type="entry name" value="PilN"/>
</dbReference>
<dbReference type="InterPro" id="IPR004846">
    <property type="entry name" value="T2SS/T3SS_dom"/>
</dbReference>
<dbReference type="Pfam" id="PF05137">
    <property type="entry name" value="PilN"/>
    <property type="match status" value="1"/>
</dbReference>
<dbReference type="InterPro" id="IPR001482">
    <property type="entry name" value="T2SS/T4SS_dom"/>
</dbReference>
<dbReference type="SUPFAM" id="SSF53067">
    <property type="entry name" value="Actin-like ATPase domain"/>
    <property type="match status" value="1"/>
</dbReference>
<dbReference type="FunFam" id="3.30.450.90:FF:000001">
    <property type="entry name" value="Type II secretion system ATPase GspE"/>
    <property type="match status" value="1"/>
</dbReference>
<keyword evidence="8 9" id="KW-0472">Membrane</keyword>
<evidence type="ECO:0000256" key="6">
    <source>
        <dbReference type="ARBA" id="ARBA00022840"/>
    </source>
</evidence>
<keyword evidence="12" id="KW-1185">Reference proteome</keyword>
<dbReference type="OrthoDB" id="8190854at2759"/>
<dbReference type="SMART" id="SM00382">
    <property type="entry name" value="AAA"/>
    <property type="match status" value="1"/>
</dbReference>
<dbReference type="Gene3D" id="3.30.450.90">
    <property type="match status" value="1"/>
</dbReference>
<evidence type="ECO:0000313" key="12">
    <source>
        <dbReference type="Proteomes" id="UP000601435"/>
    </source>
</evidence>
<feature type="transmembrane region" description="Helical" evidence="9">
    <location>
        <begin position="2420"/>
        <end position="2441"/>
    </location>
</feature>
<evidence type="ECO:0000256" key="8">
    <source>
        <dbReference type="ARBA" id="ARBA00023136"/>
    </source>
</evidence>
<evidence type="ECO:0000256" key="4">
    <source>
        <dbReference type="ARBA" id="ARBA00022692"/>
    </source>
</evidence>
<feature type="transmembrane region" description="Helical" evidence="9">
    <location>
        <begin position="2005"/>
        <end position="2028"/>
    </location>
</feature>
<dbReference type="FunFam" id="1.20.81.30:FF:000001">
    <property type="entry name" value="Type II secretion system protein F"/>
    <property type="match status" value="2"/>
</dbReference>
<feature type="transmembrane region" description="Helical" evidence="9">
    <location>
        <begin position="2162"/>
        <end position="2183"/>
    </location>
</feature>
<dbReference type="InterPro" id="IPR042094">
    <property type="entry name" value="T2SS_GspF_sf"/>
</dbReference>
<dbReference type="FunFam" id="3.40.50.300:FF:000398">
    <property type="entry name" value="Type IV pilus assembly ATPase PilB"/>
    <property type="match status" value="1"/>
</dbReference>
<dbReference type="Pfam" id="PF00437">
    <property type="entry name" value="T2SSE"/>
    <property type="match status" value="1"/>
</dbReference>
<keyword evidence="7 9" id="KW-1133">Transmembrane helix</keyword>
<keyword evidence="2" id="KW-1003">Cell membrane</keyword>
<dbReference type="EMBL" id="CAJNJA010026807">
    <property type="protein sequence ID" value="CAE7565213.1"/>
    <property type="molecule type" value="Genomic_DNA"/>
</dbReference>
<organism evidence="11 12">
    <name type="scientific">Symbiodinium necroappetens</name>
    <dbReference type="NCBI Taxonomy" id="1628268"/>
    <lineage>
        <taxon>Eukaryota</taxon>
        <taxon>Sar</taxon>
        <taxon>Alveolata</taxon>
        <taxon>Dinophyceae</taxon>
        <taxon>Suessiales</taxon>
        <taxon>Symbiodiniaceae</taxon>
        <taxon>Symbiodinium</taxon>
    </lineage>
</organism>
<keyword evidence="3" id="KW-0997">Cell inner membrane</keyword>
<gene>
    <name evidence="11" type="primary">epsE</name>
    <name evidence="11" type="ORF">SNEC2469_LOCUS16396</name>
</gene>
<dbReference type="InterPro" id="IPR043129">
    <property type="entry name" value="ATPase_NBD"/>
</dbReference>
<sequence>MQQLKSRFSQAVALPASETEQIAVYLSGRGVATAFGSINGQMSVALRADPINQLSDIHTMLAQQIASLELQLSPARKRVNLVLAPELYNVSLIDRPEVDDAELKDAVRWAIQEQVDYPVETATLDVFELPRSASRERPMVFVVSLKTELLKTLRSQVQAAGLQLASIDASELCLRNLAWQCFPHADQSIAMLRLTSNSGLVNISRGDELYLARRVSGLPDEFSEPKWADFRERMVLQVQRSIDYYESAMNQPHCNMLVVACTHDWSERVTEYLTEMLPIPVRSIAEVLAGEMALQLHNPDVQTIDWHALQPAQANAIAAGLPALGGVLRHHIAQNVNLLDTSLAPVRKRLGASQVALAWVGFTVFLVLISIWQSASLWWLQDEEMVTRAEVERVREANSLHRANTVSPLALEAQVAELLMQQEQQALLVALLRQQQSLSFSPYLAALGEARVDNLWLSEISISHGVKREINLKGATSDAALVPVMLRNLSEQEQFRGQRFKHVEITTLPGKSLSEFVIVSCSLRERLLISVTLFTFTGGLWFTLLGGVVVDKKVDVVKSIDRLTRDMQAQTAEQIRLLAEDKRPAKIALKHKQDQLQGVIVEQQAELDGLLDRFIAPEQVPDLLEDVLDGFADLQLVRLASRPSEPVVLQAASHKADAGENADAIPPPQVTIYRHPVEIEFVGGYMDVLAYLNALEAAEWQFSWRRFDYVVEEYPNAQVRIELETLSREKVFLEGQSKGDVALVEVLPDNVLVQIGSEEQVVPIGLEELPLAIRDDEPTFDLQVENADVADFFRSLVAGTPYNLVLHPEVTGLVTLSLKDVTVSGVMQVMRDVYNYDYVLKNDVYQIFPDVLRTQIYHVNYLNVARSGRSETQVRTIVNTSGEADLWKELTLTLTNIASMDEGSNVMVTPQVGLVVVKAKPHTLRAIEDYLQRVENALSRQVVLETKIIEVTLNEGFQAGINWNTFGEDSGGTFAPVTTVLDDGTVVSTQGSERSVAGEFISGQNNIFNPLGTTFSLSAAFSDFEATLELLATQGSVQVLSSPRIATVNNQKAVIKVGSDEFFVTDISSNTITAGNSININDSPELTPFFSGIALDVTPQISADNEVILHVHPTVSEVTEQLKFIGGQLVPLASSTIRESDSIVKASSGQIVVIGGLMQNSSRDVNAGVPWLKQLPMVGNLFKQKNQSSIKSELVILLKPIVVELGTQSTLLGESVRGGPKIRIGDLLVASGDISEEQLRVALAEQKDSGVKLGRILVEQGFVEEERLLGFLSEQLGVPFIDLKDFEYDEALVALLPETYARRYRAIVLREQGEQLLVGMADPIDIFAFDELQRQLHRAMTVAVVRESELLTLLDSAYRRTSDIVSFASELDGELSVDEFSLSNFDAAEDDDSPVARLLQSILEDAVQVRASDVHIEPDENVLRLRQRVDGVLHEQILNERRISGALVSRLKLMAGLDISEKRLPQDGRIEIKLKNRNIDIRLSTLPTTTGESVVMRLADHSSGQTRLDQIGMQPEMLKRFHWLINRPNGLVLVTGPTGSGKTTTLYGALNELNTPEKKIITVEDPVEYQLERINQVQVMAKIGFDFARVLRSTLRQDPDILLVGEIRDGETADIALRAAMTGHLVLSTLHTNDAISSALRLIDIGIEGYMVAASVRAIVAQRLVRKLCDRCSAPYQPDSHELAWLQAAAPGLSEDNYTFAKGKGCNQCNRTGYFGRLGVFELLEIDGPMADALRADDTATFSRLAEAQPNFAPLVQCALKYAVQGETSLAEVMALSGQEEELWEAQHTNLEDSLRHAHELHAKPSTEIGAVAQDLSAAGMLPLKIESAEEPDNAPKKVSWLGLRPSVKINELVVFSLQMASLTKAGISIVKAVSTLGESSKNEYFAEVLEDVGTHLESGMDIASSMGRHPRVFNDLFVALIHVGENTGRLDSAFRQIASYLELERETRQRIQAATRYPMFVMVAISIAIVILNIFVIPAFANVFAKYGADLPWQTQAILAVSDFFVRFWPLLLLAGIGAIWGWLAYLKTPAGRLRWHGMKIRIPILGSIFERIYLSRFCHAFAMVSRAGVPLNQGLKIVAKAIGSDYFAQRIDAMRNGIERGESITATAHQAKLFSPVVLQMMAVGEETGTMDELLEQAASFYEEEVSYALKGMTDALEPILIIGIAGVLGGFTTGVALYHAQWIAEGNVPADSADCATVFTGLLQSAPTVGSAASLAAIDGSGTDYTAVRNGVDCEYYYTAQSNASGETVAYFTYESDTGSGFTVVELVVVIILLSILSATALSRFSKPDIFAASVLATTLTAQIHFSAQAAQTRSTAVILNVTPVDGRLEMLVASSSGTLRATDASLENINFSLTNSGTLYPVANGSVWQMTFAGKGDLIAASLDTDVLDPEAGITAHFSGDTDQLVSGGFTLVETIVAMLIISIAALAMASALGFAFTRSSDGLLEAKAVYIAQGYLEEIQSRRYDEVTPVGGTPPCQTVTPCSVLGPDSESRENYDDVDDYDGLLDTPPRDSLNQIMPEFSGFSVAVDVVYADAAQIAAWNLDAATDAKIVSVTVTTPDGQSSVRNALPGSVRVNASCLEFVPVIAGSSYLDLPQAAPALAMQVVPPDAVGLNGLRVAVGGGGNVYTLASSSVISSPVTLTAPDAQGEVAVLFDSAHQFPAASAGSRLFWVDQPVSYCVDAGNLYRYSNYGFQAAQPTPPSLPTTLPGRSLMATSASAVFDIAPVTLQRNALVRLNLQLGVGDVAFDVAANVQVRNVP</sequence>
<evidence type="ECO:0000256" key="5">
    <source>
        <dbReference type="ARBA" id="ARBA00022741"/>
    </source>
</evidence>
<dbReference type="PRINTS" id="PR00811">
    <property type="entry name" value="BCTERIALGSPD"/>
</dbReference>
<accession>A0A812UGX2</accession>
<dbReference type="GO" id="GO:0009306">
    <property type="term" value="P:protein secretion"/>
    <property type="evidence" value="ECO:0007669"/>
    <property type="project" value="InterPro"/>
</dbReference>
<feature type="transmembrane region" description="Helical" evidence="9">
    <location>
        <begin position="1958"/>
        <end position="1985"/>
    </location>
</feature>
<feature type="domain" description="Bacterial type II secretion system protein E" evidence="10">
    <location>
        <begin position="1595"/>
        <end position="1609"/>
    </location>
</feature>
<dbReference type="PANTHER" id="PTHR30258:SF29">
    <property type="entry name" value="MSHA PILUS ASSEMBLY ATPASE MSHE"/>
    <property type="match status" value="1"/>
</dbReference>
<dbReference type="InterPro" id="IPR018076">
    <property type="entry name" value="T2SS_GspF_dom"/>
</dbReference>
<reference evidence="11" key="1">
    <citation type="submission" date="2021-02" db="EMBL/GenBank/DDBJ databases">
        <authorList>
            <person name="Dougan E. K."/>
            <person name="Rhodes N."/>
            <person name="Thang M."/>
            <person name="Chan C."/>
        </authorList>
    </citation>
    <scope>NUCLEOTIDE SEQUENCE</scope>
</reference>
<dbReference type="Gene3D" id="3.30.1370.130">
    <property type="match status" value="1"/>
</dbReference>
<evidence type="ECO:0000256" key="2">
    <source>
        <dbReference type="ARBA" id="ARBA00022475"/>
    </source>
</evidence>
<dbReference type="CDD" id="cd01129">
    <property type="entry name" value="PulE-GspE-like"/>
    <property type="match status" value="1"/>
</dbReference>
<protein>
    <submittedName>
        <fullName evidence="11">EpsE protein</fullName>
    </submittedName>
</protein>
<keyword evidence="4 9" id="KW-0812">Transmembrane</keyword>
<dbReference type="Pfam" id="PF05157">
    <property type="entry name" value="MshEN"/>
    <property type="match status" value="1"/>
</dbReference>
<dbReference type="GO" id="GO:0016887">
    <property type="term" value="F:ATP hydrolysis activity"/>
    <property type="evidence" value="ECO:0007669"/>
    <property type="project" value="TreeGrafter"/>
</dbReference>
<feature type="transmembrane region" description="Helical" evidence="9">
    <location>
        <begin position="2264"/>
        <end position="2285"/>
    </location>
</feature>
<dbReference type="NCBIfam" id="TIGR02519">
    <property type="entry name" value="pilus_MshL"/>
    <property type="match status" value="1"/>
</dbReference>
<dbReference type="Gene3D" id="3.40.50.300">
    <property type="entry name" value="P-loop containing nucleotide triphosphate hydrolases"/>
    <property type="match status" value="1"/>
</dbReference>
<proteinExistence type="predicted"/>
<dbReference type="GO" id="GO:0005524">
    <property type="term" value="F:ATP binding"/>
    <property type="evidence" value="ECO:0007669"/>
    <property type="project" value="UniProtKB-KW"/>
</dbReference>
<dbReference type="Proteomes" id="UP000601435">
    <property type="component" value="Unassembled WGS sequence"/>
</dbReference>
<feature type="transmembrane region" description="Helical" evidence="9">
    <location>
        <begin position="356"/>
        <end position="380"/>
    </location>
</feature>
<dbReference type="Gene3D" id="3.30.300.160">
    <property type="entry name" value="Type II secretion system, protein E, N-terminal domain"/>
    <property type="match status" value="1"/>
</dbReference>
<comment type="caution">
    <text evidence="11">The sequence shown here is derived from an EMBL/GenBank/DDBJ whole genome shotgun (WGS) entry which is preliminary data.</text>
</comment>
<dbReference type="InterPro" id="IPR027417">
    <property type="entry name" value="P-loop_NTPase"/>
</dbReference>
<dbReference type="Pfam" id="PF00263">
    <property type="entry name" value="Secretin"/>
    <property type="match status" value="1"/>
</dbReference>
<dbReference type="PANTHER" id="PTHR30258">
    <property type="entry name" value="TYPE II SECRETION SYSTEM PROTEIN GSPE-RELATED"/>
    <property type="match status" value="1"/>
</dbReference>
<dbReference type="InterPro" id="IPR007831">
    <property type="entry name" value="T2SS_GspE_N"/>
</dbReference>
<evidence type="ECO:0000313" key="11">
    <source>
        <dbReference type="EMBL" id="CAE7565213.1"/>
    </source>
</evidence>
<keyword evidence="6" id="KW-0067">ATP-binding</keyword>
<dbReference type="Gene3D" id="1.20.81.30">
    <property type="entry name" value="Type II secretion system (T2SS), domain F"/>
    <property type="match status" value="2"/>
</dbReference>
<dbReference type="InterPro" id="IPR003593">
    <property type="entry name" value="AAA+_ATPase"/>
</dbReference>
<evidence type="ECO:0000256" key="1">
    <source>
        <dbReference type="ARBA" id="ARBA00004429"/>
    </source>
</evidence>
<dbReference type="InterPro" id="IPR037257">
    <property type="entry name" value="T2SS_E_N_sf"/>
</dbReference>
<name>A0A812UGX2_9DINO</name>